<dbReference type="Pfam" id="PF03372">
    <property type="entry name" value="Exo_endo_phos"/>
    <property type="match status" value="1"/>
</dbReference>
<comment type="subcellular location">
    <subcellularLocation>
        <location evidence="4">Cytoplasm</location>
    </subcellularLocation>
    <subcellularLocation>
        <location evidence="3">Nucleus</location>
    </subcellularLocation>
</comment>
<keyword evidence="13" id="KW-0269">Exonuclease</keyword>
<dbReference type="InterPro" id="IPR036691">
    <property type="entry name" value="Endo/exonu/phosph_ase_sf"/>
</dbReference>
<dbReference type="GO" id="GO:0005634">
    <property type="term" value="C:nucleus"/>
    <property type="evidence" value="ECO:0007669"/>
    <property type="project" value="UniProtKB-SubCell"/>
</dbReference>
<keyword evidence="15" id="KW-0694">RNA-binding</keyword>
<dbReference type="CDD" id="cd09097">
    <property type="entry name" value="Deadenylase_CCR4"/>
    <property type="match status" value="1"/>
</dbReference>
<evidence type="ECO:0000256" key="7">
    <source>
        <dbReference type="ARBA" id="ARBA00022490"/>
    </source>
</evidence>
<evidence type="ECO:0000256" key="23">
    <source>
        <dbReference type="ARBA" id="ARBA00045495"/>
    </source>
</evidence>
<evidence type="ECO:0000256" key="1">
    <source>
        <dbReference type="ARBA" id="ARBA00001663"/>
    </source>
</evidence>
<evidence type="ECO:0000256" key="6">
    <source>
        <dbReference type="ARBA" id="ARBA00012161"/>
    </source>
</evidence>
<feature type="region of interest" description="Disordered" evidence="24">
    <location>
        <begin position="214"/>
        <end position="235"/>
    </location>
</feature>
<dbReference type="EMBL" id="JAQQPM010000003">
    <property type="protein sequence ID" value="KAK2069445.1"/>
    <property type="molecule type" value="Genomic_DNA"/>
</dbReference>
<dbReference type="FunFam" id="3.60.10.10:FF:000037">
    <property type="entry name" value="Glucose-repressible alcohol dehydrogenase transcriptional effector"/>
    <property type="match status" value="1"/>
</dbReference>
<comment type="similarity">
    <text evidence="5">Belongs to the CCR4/nocturin family.</text>
</comment>
<evidence type="ECO:0000256" key="22">
    <source>
        <dbReference type="ARBA" id="ARBA00033317"/>
    </source>
</evidence>
<feature type="compositionally biased region" description="Low complexity" evidence="24">
    <location>
        <begin position="140"/>
        <end position="154"/>
    </location>
</feature>
<dbReference type="GO" id="GO:0004535">
    <property type="term" value="F:poly(A)-specific ribonuclease activity"/>
    <property type="evidence" value="ECO:0007669"/>
    <property type="project" value="UniProtKB-EC"/>
</dbReference>
<evidence type="ECO:0000256" key="19">
    <source>
        <dbReference type="ARBA" id="ARBA00023475"/>
    </source>
</evidence>
<feature type="region of interest" description="Disordered" evidence="24">
    <location>
        <begin position="38"/>
        <end position="70"/>
    </location>
</feature>
<feature type="domain" description="Endonuclease/exonuclease/phosphatase" evidence="25">
    <location>
        <begin position="396"/>
        <end position="721"/>
    </location>
</feature>
<keyword evidence="16" id="KW-0805">Transcription regulation</keyword>
<keyword evidence="8" id="KW-0433">Leucine-rich repeat</keyword>
<evidence type="ECO:0000256" key="9">
    <source>
        <dbReference type="ARBA" id="ARBA00022722"/>
    </source>
</evidence>
<dbReference type="PANTHER" id="PTHR12121:SF100">
    <property type="entry name" value="POLY(A)-SPECIFIC RIBONUCLEASE"/>
    <property type="match status" value="1"/>
</dbReference>
<keyword evidence="14" id="KW-0460">Magnesium</keyword>
<reference evidence="26" key="1">
    <citation type="journal article" date="2023" name="Mol. Plant Microbe Interact.">
        <title>Elucidating the Obligate Nature and Biological Capacity of an Invasive Fungal Corn Pathogen.</title>
        <authorList>
            <person name="MacCready J.S."/>
            <person name="Roggenkamp E.M."/>
            <person name="Gdanetz K."/>
            <person name="Chilvers M.I."/>
        </authorList>
    </citation>
    <scope>NUCLEOTIDE SEQUENCE</scope>
    <source>
        <strain evidence="26">PM02</strain>
    </source>
</reference>
<dbReference type="Pfam" id="PF00560">
    <property type="entry name" value="LRR_1"/>
    <property type="match status" value="1"/>
</dbReference>
<evidence type="ECO:0000256" key="10">
    <source>
        <dbReference type="ARBA" id="ARBA00022723"/>
    </source>
</evidence>
<dbReference type="GO" id="GO:0005737">
    <property type="term" value="C:cytoplasm"/>
    <property type="evidence" value="ECO:0007669"/>
    <property type="project" value="UniProtKB-SubCell"/>
</dbReference>
<keyword evidence="27" id="KW-1185">Reference proteome</keyword>
<comment type="caution">
    <text evidence="26">The sequence shown here is derived from an EMBL/GenBank/DDBJ whole genome shotgun (WGS) entry which is preliminary data.</text>
</comment>
<keyword evidence="18" id="KW-0539">Nucleus</keyword>
<dbReference type="InterPro" id="IPR050410">
    <property type="entry name" value="CCR4/nocturin_mRNA_transcr"/>
</dbReference>
<keyword evidence="7" id="KW-0963">Cytoplasm</keyword>
<dbReference type="SUPFAM" id="SSF52075">
    <property type="entry name" value="Outer arm dynein light chain 1"/>
    <property type="match status" value="1"/>
</dbReference>
<evidence type="ECO:0000256" key="2">
    <source>
        <dbReference type="ARBA" id="ARBA00001946"/>
    </source>
</evidence>
<organism evidence="26 27">
    <name type="scientific">Phyllachora maydis</name>
    <dbReference type="NCBI Taxonomy" id="1825666"/>
    <lineage>
        <taxon>Eukaryota</taxon>
        <taxon>Fungi</taxon>
        <taxon>Dikarya</taxon>
        <taxon>Ascomycota</taxon>
        <taxon>Pezizomycotina</taxon>
        <taxon>Sordariomycetes</taxon>
        <taxon>Sordariomycetidae</taxon>
        <taxon>Phyllachorales</taxon>
        <taxon>Phyllachoraceae</taxon>
        <taxon>Phyllachora</taxon>
    </lineage>
</organism>
<keyword evidence="10" id="KW-0479">Metal-binding</keyword>
<dbReference type="FunFam" id="3.80.10.10:FF:000447">
    <property type="entry name" value="Glucose-repressible alcohol dehydrogenase transcriptional effector"/>
    <property type="match status" value="1"/>
</dbReference>
<evidence type="ECO:0000313" key="27">
    <source>
        <dbReference type="Proteomes" id="UP001217918"/>
    </source>
</evidence>
<comment type="function">
    <text evidence="23">Acts as a catalytic component of the CCR4-NOT core complex, which in the nucleus seems to be a general transcription factor, and in the cytoplasm the major mRNA deadenylase involved in mRNA turnover. Ccr4 has 3'-5' RNase activity with a strong preference for polyadenylated substrates and also low exonuclease activity towards single-stranded DNA.</text>
</comment>
<dbReference type="Proteomes" id="UP001217918">
    <property type="component" value="Unassembled WGS sequence"/>
</dbReference>
<dbReference type="SMART" id="SM00369">
    <property type="entry name" value="LRR_TYP"/>
    <property type="match status" value="3"/>
</dbReference>
<dbReference type="InterPro" id="IPR032675">
    <property type="entry name" value="LRR_dom_sf"/>
</dbReference>
<dbReference type="GO" id="GO:0003723">
    <property type="term" value="F:RNA binding"/>
    <property type="evidence" value="ECO:0007669"/>
    <property type="project" value="UniProtKB-KW"/>
</dbReference>
<dbReference type="Gene3D" id="3.80.10.10">
    <property type="entry name" value="Ribonuclease Inhibitor"/>
    <property type="match status" value="1"/>
</dbReference>
<comment type="cofactor">
    <cofactor evidence="2">
        <name>Mg(2+)</name>
        <dbReference type="ChEBI" id="CHEBI:18420"/>
    </cofactor>
</comment>
<feature type="region of interest" description="Disordered" evidence="24">
    <location>
        <begin position="92"/>
        <end position="157"/>
    </location>
</feature>
<dbReference type="EC" id="3.1.13.4" evidence="6"/>
<evidence type="ECO:0000256" key="14">
    <source>
        <dbReference type="ARBA" id="ARBA00022842"/>
    </source>
</evidence>
<accession>A0AAD9I2L4</accession>
<feature type="region of interest" description="Disordered" evidence="24">
    <location>
        <begin position="595"/>
        <end position="617"/>
    </location>
</feature>
<keyword evidence="17" id="KW-0804">Transcription</keyword>
<dbReference type="SUPFAM" id="SSF56219">
    <property type="entry name" value="DNase I-like"/>
    <property type="match status" value="1"/>
</dbReference>
<comment type="catalytic activity">
    <reaction evidence="1">
        <text>Exonucleolytic cleavage of poly(A) to 5'-AMP.</text>
        <dbReference type="EC" id="3.1.13.4"/>
    </reaction>
</comment>
<keyword evidence="9" id="KW-0540">Nuclease</keyword>
<dbReference type="InterPro" id="IPR005135">
    <property type="entry name" value="Endo/exonuclease/phosphatase"/>
</dbReference>
<gene>
    <name evidence="26" type="ORF">P8C59_004027</name>
</gene>
<sequence>MADGYRHLQDPFRNPLYSQFSSSSSIANGKILLNLLSQLDPESQPTSRSTSPSLRDRGMYGQNHQQGHNSRANAALGRGQGMQQILYNYQQQHNAQHQSHPQHHQGLQADHTGHGGNANMMGHHSGYTSGVIPNTSPFSGNTLTNGHLGTTRGGQAQQITEHWAVQLEEHKAAERAHHAMTVEHQPHFYARTKAPENRGIGGYAQNHYTFSAGGGTANNAEDVGDDRRRPFSIDRSNKRQDWHNLDMSGQGLKNLTPALFAYEFLEELYIASNNLTSLPSDIGRLRSLKILEASFNKLQQLPPELGMCTNLKKLNLYENQISDLPYELGSLHNLETLGIEGNPLCIAYKEELVNNGTPKLIELLREKAPVPMPPVPRKPIVVQEDVSSSLERVKVLTWNILGERYATTQVYGYTPSGALAWEYRKDCILQEIRDRDADILCLQEVTTDVFRDFFSPELASNGYKGVHWPRPKAKTMGEKEAAGVDGCAVFFKAAQWILLDKQLIDYANIAINRPDMKNHHDIFNRVMPKDNIGIICFFESRQTGARLIVANTHLTWDPMLADVKLVQTAILMENVAKFAEKYARWPALKDKRMIQMPPTDGESAPPALPDPAPSQEYRSNTEIPLLVCGDYNSTLDSSVYDLFALGRVPPDHADFKGHQYGSFTRDGIEHPFSMRSAYMHLDGTPEELPFTNYVPGFAEVIDYIWYSTNTLEVVELLGPPDRNHLKRVPGFPNYHFPADHIQIMAEFVIKARKDKKALPEPDFGPSGSGHGNGHGHGR</sequence>
<dbReference type="AlphaFoldDB" id="A0AAD9I2L4"/>
<protein>
    <recommendedName>
        <fullName evidence="19">CCR4-Not complex 3'-5'-exoribonuclease subunit Ccr4</fullName>
        <ecNumber evidence="6">3.1.13.4</ecNumber>
    </recommendedName>
    <alternativeName>
        <fullName evidence="20">Carbon catabolite repressor protein 4</fullName>
    </alternativeName>
    <alternativeName>
        <fullName evidence="21">Cytoplasmic deadenylase</fullName>
    </alternativeName>
    <alternativeName>
        <fullName evidence="22">Glucose-repressible alcohol dehydrogenase transcriptional effector</fullName>
    </alternativeName>
</protein>
<evidence type="ECO:0000256" key="11">
    <source>
        <dbReference type="ARBA" id="ARBA00022737"/>
    </source>
</evidence>
<dbReference type="Gene3D" id="3.60.10.10">
    <property type="entry name" value="Endonuclease/exonuclease/phosphatase"/>
    <property type="match status" value="1"/>
</dbReference>
<evidence type="ECO:0000256" key="17">
    <source>
        <dbReference type="ARBA" id="ARBA00023163"/>
    </source>
</evidence>
<keyword evidence="11" id="KW-0677">Repeat</keyword>
<proteinExistence type="inferred from homology"/>
<dbReference type="InterPro" id="IPR001611">
    <property type="entry name" value="Leu-rich_rpt"/>
</dbReference>
<evidence type="ECO:0000256" key="16">
    <source>
        <dbReference type="ARBA" id="ARBA00023015"/>
    </source>
</evidence>
<evidence type="ECO:0000256" key="21">
    <source>
        <dbReference type="ARBA" id="ARBA00031469"/>
    </source>
</evidence>
<dbReference type="Pfam" id="PF13855">
    <property type="entry name" value="LRR_8"/>
    <property type="match status" value="1"/>
</dbReference>
<dbReference type="PANTHER" id="PTHR12121">
    <property type="entry name" value="CARBON CATABOLITE REPRESSOR PROTEIN 4"/>
    <property type="match status" value="1"/>
</dbReference>
<evidence type="ECO:0000256" key="4">
    <source>
        <dbReference type="ARBA" id="ARBA00004496"/>
    </source>
</evidence>
<evidence type="ECO:0000256" key="5">
    <source>
        <dbReference type="ARBA" id="ARBA00010774"/>
    </source>
</evidence>
<evidence type="ECO:0000256" key="20">
    <source>
        <dbReference type="ARBA" id="ARBA00030493"/>
    </source>
</evidence>
<evidence type="ECO:0000256" key="3">
    <source>
        <dbReference type="ARBA" id="ARBA00004123"/>
    </source>
</evidence>
<feature type="compositionally biased region" description="Basic and acidic residues" evidence="24">
    <location>
        <begin position="225"/>
        <end position="235"/>
    </location>
</feature>
<evidence type="ECO:0000259" key="25">
    <source>
        <dbReference type="Pfam" id="PF03372"/>
    </source>
</evidence>
<evidence type="ECO:0000256" key="24">
    <source>
        <dbReference type="SAM" id="MobiDB-lite"/>
    </source>
</evidence>
<dbReference type="PROSITE" id="PS51450">
    <property type="entry name" value="LRR"/>
    <property type="match status" value="1"/>
</dbReference>
<feature type="region of interest" description="Disordered" evidence="24">
    <location>
        <begin position="758"/>
        <end position="778"/>
    </location>
</feature>
<evidence type="ECO:0000256" key="13">
    <source>
        <dbReference type="ARBA" id="ARBA00022839"/>
    </source>
</evidence>
<feature type="compositionally biased region" description="Low complexity" evidence="24">
    <location>
        <begin position="92"/>
        <end position="108"/>
    </location>
</feature>
<evidence type="ECO:0000256" key="18">
    <source>
        <dbReference type="ARBA" id="ARBA00023242"/>
    </source>
</evidence>
<name>A0AAD9I2L4_9PEZI</name>
<evidence type="ECO:0000256" key="15">
    <source>
        <dbReference type="ARBA" id="ARBA00022884"/>
    </source>
</evidence>
<evidence type="ECO:0000256" key="8">
    <source>
        <dbReference type="ARBA" id="ARBA00022614"/>
    </source>
</evidence>
<dbReference type="GO" id="GO:0046872">
    <property type="term" value="F:metal ion binding"/>
    <property type="evidence" value="ECO:0007669"/>
    <property type="project" value="UniProtKB-KW"/>
</dbReference>
<keyword evidence="12" id="KW-0378">Hydrolase</keyword>
<evidence type="ECO:0000313" key="26">
    <source>
        <dbReference type="EMBL" id="KAK2069445.1"/>
    </source>
</evidence>
<evidence type="ECO:0000256" key="12">
    <source>
        <dbReference type="ARBA" id="ARBA00022801"/>
    </source>
</evidence>
<feature type="compositionally biased region" description="Polar residues" evidence="24">
    <location>
        <begin position="38"/>
        <end position="53"/>
    </location>
</feature>
<feature type="compositionally biased region" description="Polar residues" evidence="24">
    <location>
        <begin position="126"/>
        <end position="139"/>
    </location>
</feature>
<dbReference type="InterPro" id="IPR003591">
    <property type="entry name" value="Leu-rich_rpt_typical-subtyp"/>
</dbReference>